<dbReference type="InterPro" id="IPR015032">
    <property type="entry name" value="ThsB__TIR-like_domain"/>
</dbReference>
<dbReference type="SUPFAM" id="SSF52206">
    <property type="entry name" value="Hypothetical protein MTH538"/>
    <property type="match status" value="1"/>
</dbReference>
<sequence>MKRQVFYSFHYSNDCWRTQIVRNIGAIEGNTPVNVSAWEEVKRKGFTAIENWIDSNMRYRSCVIVLVGSETASRPWVQYEIESAWKTGKGIVCIDIHFLKNQYGETCSQGENPLSKFFIDKTYNFIAKRKNAVDSNEIRLSSICKFYHPSAFNTYNDIANNIESLVEDAINIRK</sequence>
<organism evidence="2 3">
    <name type="scientific">Bacteroides fragilis</name>
    <dbReference type="NCBI Taxonomy" id="817"/>
    <lineage>
        <taxon>Bacteria</taxon>
        <taxon>Pseudomonadati</taxon>
        <taxon>Bacteroidota</taxon>
        <taxon>Bacteroidia</taxon>
        <taxon>Bacteroidales</taxon>
        <taxon>Bacteroidaceae</taxon>
        <taxon>Bacteroides</taxon>
    </lineage>
</organism>
<name>A0A642KJS8_BACFG</name>
<comment type="caution">
    <text evidence="2">The sequence shown here is derived from an EMBL/GenBank/DDBJ whole genome shotgun (WGS) entry which is preliminary data.</text>
</comment>
<feature type="domain" description="Thoeris protein ThsB TIR-like" evidence="1">
    <location>
        <begin position="6"/>
        <end position="100"/>
    </location>
</feature>
<dbReference type="Pfam" id="PF08937">
    <property type="entry name" value="ThsB_TIR"/>
    <property type="match status" value="1"/>
</dbReference>
<reference evidence="2 3" key="1">
    <citation type="journal article" date="2019" name="Nat. Med.">
        <title>A library of human gut bacterial isolates paired with longitudinal multiomics data enables mechanistic microbiome research.</title>
        <authorList>
            <person name="Poyet M."/>
            <person name="Groussin M."/>
            <person name="Gibbons S.M."/>
            <person name="Avila-Pacheco J."/>
            <person name="Jiang X."/>
            <person name="Kearney S.M."/>
            <person name="Perrotta A.R."/>
            <person name="Berdy B."/>
            <person name="Zhao S."/>
            <person name="Lieberman T.D."/>
            <person name="Swanson P.K."/>
            <person name="Smith M."/>
            <person name="Roesemann S."/>
            <person name="Alexander J.E."/>
            <person name="Rich S.A."/>
            <person name="Livny J."/>
            <person name="Vlamakis H."/>
            <person name="Clish C."/>
            <person name="Bullock K."/>
            <person name="Deik A."/>
            <person name="Scott J."/>
            <person name="Pierce K.A."/>
            <person name="Xavier R.J."/>
            <person name="Alm E.J."/>
        </authorList>
    </citation>
    <scope>NUCLEOTIDE SEQUENCE [LARGE SCALE GENOMIC DNA]</scope>
    <source>
        <strain evidence="2 3">BIOML-A7</strain>
    </source>
</reference>
<dbReference type="AlphaFoldDB" id="A0A642KJS8"/>
<dbReference type="Gene3D" id="3.40.50.9200">
    <property type="entry name" value="Hypothetical protein MTH538"/>
    <property type="match status" value="1"/>
</dbReference>
<proteinExistence type="predicted"/>
<evidence type="ECO:0000313" key="2">
    <source>
        <dbReference type="EMBL" id="KAA5169065.1"/>
    </source>
</evidence>
<accession>A0A642KJS8</accession>
<dbReference type="InterPro" id="IPR036490">
    <property type="entry name" value="ThsB_TIR-like_sf"/>
</dbReference>
<protein>
    <recommendedName>
        <fullName evidence="1">Thoeris protein ThsB TIR-like domain-containing protein</fullName>
    </recommendedName>
</protein>
<gene>
    <name evidence="2" type="ORF">F2Z29_20485</name>
</gene>
<dbReference type="Proteomes" id="UP000436803">
    <property type="component" value="Unassembled WGS sequence"/>
</dbReference>
<evidence type="ECO:0000259" key="1">
    <source>
        <dbReference type="Pfam" id="PF08937"/>
    </source>
</evidence>
<dbReference type="RefSeq" id="WP_149921181.1">
    <property type="nucleotide sequence ID" value="NZ_JBCHCR010000055.1"/>
</dbReference>
<dbReference type="EMBL" id="VWAW01000021">
    <property type="protein sequence ID" value="KAA5169065.1"/>
    <property type="molecule type" value="Genomic_DNA"/>
</dbReference>
<evidence type="ECO:0000313" key="3">
    <source>
        <dbReference type="Proteomes" id="UP000436803"/>
    </source>
</evidence>